<dbReference type="InterPro" id="IPR019734">
    <property type="entry name" value="TPR_rpt"/>
</dbReference>
<evidence type="ECO:0000313" key="4">
    <source>
        <dbReference type="Proteomes" id="UP000002714"/>
    </source>
</evidence>
<evidence type="ECO:0000256" key="1">
    <source>
        <dbReference type="PROSITE-ProRule" id="PRU00339"/>
    </source>
</evidence>
<keyword evidence="2" id="KW-0732">Signal</keyword>
<feature type="repeat" description="TPR" evidence="1">
    <location>
        <begin position="225"/>
        <end position="258"/>
    </location>
</feature>
<feature type="chain" id="PRO_5004219833" evidence="2">
    <location>
        <begin position="22"/>
        <end position="309"/>
    </location>
</feature>
<dbReference type="AlphaFoldDB" id="Q30QQ8"/>
<keyword evidence="4" id="KW-1185">Reference proteome</keyword>
<dbReference type="OrthoDB" id="5338882at2"/>
<dbReference type="STRING" id="326298.Suden_1396"/>
<dbReference type="KEGG" id="tdn:Suden_1396"/>
<dbReference type="SUPFAM" id="SSF48452">
    <property type="entry name" value="TPR-like"/>
    <property type="match status" value="1"/>
</dbReference>
<dbReference type="Gene3D" id="1.25.40.10">
    <property type="entry name" value="Tetratricopeptide repeat domain"/>
    <property type="match status" value="1"/>
</dbReference>
<dbReference type="PROSITE" id="PS50005">
    <property type="entry name" value="TPR"/>
    <property type="match status" value="1"/>
</dbReference>
<protein>
    <submittedName>
        <fullName evidence="3">TPR repeat</fullName>
    </submittedName>
</protein>
<organism evidence="3 4">
    <name type="scientific">Sulfurimonas denitrificans (strain ATCC 33889 / DSM 1251)</name>
    <name type="common">Thiomicrospira denitrificans (strain ATCC 33889 / DSM 1251)</name>
    <dbReference type="NCBI Taxonomy" id="326298"/>
    <lineage>
        <taxon>Bacteria</taxon>
        <taxon>Pseudomonadati</taxon>
        <taxon>Campylobacterota</taxon>
        <taxon>Epsilonproteobacteria</taxon>
        <taxon>Campylobacterales</taxon>
        <taxon>Sulfurimonadaceae</taxon>
        <taxon>Sulfurimonas</taxon>
    </lineage>
</organism>
<dbReference type="eggNOG" id="COG1729">
    <property type="taxonomic scope" value="Bacteria"/>
</dbReference>
<gene>
    <name evidence="3" type="ordered locus">Suden_1396</name>
</gene>
<dbReference type="Proteomes" id="UP000002714">
    <property type="component" value="Chromosome"/>
</dbReference>
<accession>Q30QQ8</accession>
<keyword evidence="1" id="KW-0802">TPR repeat</keyword>
<dbReference type="Pfam" id="PF13174">
    <property type="entry name" value="TPR_6"/>
    <property type="match status" value="1"/>
</dbReference>
<sequence length="309" mass="34876">MNNSKIVALLAIVLQAHLFSAEPSAFGAGDLNNPNPYGLSSTEATLLETKKNLQKVVVKSNNQANEVDSLRERIDGLQTIIEAISAASRENKLKLKSYEEESLLQRDNKSEYDKRVIDSIQVNAKDIEKINLQLAEISKLIDVINKTYVTKNEFNSLVSDVNKFKDLIAKELNATTITTKPKATQNKELSNTEIDTKAKEFYDKKLYKESSELYKELISKNYKPAYSHYMVGEIEYYQNNYSEALAYFKKSATLYDKASYMPTLLLHTAISMEKSGDKKNAEIFYNAVKSQYPDSSQAGIAKKKLSSIK</sequence>
<proteinExistence type="predicted"/>
<name>Q30QQ8_SULDN</name>
<dbReference type="EMBL" id="CP000153">
    <property type="protein sequence ID" value="ABB44673.1"/>
    <property type="molecule type" value="Genomic_DNA"/>
</dbReference>
<dbReference type="InterPro" id="IPR011990">
    <property type="entry name" value="TPR-like_helical_dom_sf"/>
</dbReference>
<evidence type="ECO:0000313" key="3">
    <source>
        <dbReference type="EMBL" id="ABB44673.1"/>
    </source>
</evidence>
<evidence type="ECO:0000256" key="2">
    <source>
        <dbReference type="SAM" id="SignalP"/>
    </source>
</evidence>
<feature type="signal peptide" evidence="2">
    <location>
        <begin position="1"/>
        <end position="21"/>
    </location>
</feature>
<reference evidence="3 4" key="1">
    <citation type="journal article" date="2008" name="Appl. Environ. Microbiol.">
        <title>Genome of the epsilonproteobacterial chemolithoautotroph Sulfurimonas denitrificans.</title>
        <authorList>
            <person name="Sievert S.M."/>
            <person name="Scott K.M."/>
            <person name="Klotz M.G."/>
            <person name="Chain P.S.G."/>
            <person name="Hauser L.J."/>
            <person name="Hemp J."/>
            <person name="Huegler M."/>
            <person name="Land M."/>
            <person name="Lapidus A."/>
            <person name="Larimer F.W."/>
            <person name="Lucas S."/>
            <person name="Malfatti S.A."/>
            <person name="Meyer F."/>
            <person name="Paulsen I.T."/>
            <person name="Ren Q."/>
            <person name="Simon J."/>
            <person name="Bailey K."/>
            <person name="Diaz E."/>
            <person name="Fitzpatrick K.A."/>
            <person name="Glover B."/>
            <person name="Gwatney N."/>
            <person name="Korajkic A."/>
            <person name="Long A."/>
            <person name="Mobberley J.M."/>
            <person name="Pantry S.N."/>
            <person name="Pazder G."/>
            <person name="Peterson S."/>
            <person name="Quintanilla J.D."/>
            <person name="Sprinkle R."/>
            <person name="Stephens J."/>
            <person name="Thomas P."/>
            <person name="Vaughn R."/>
            <person name="Weber M.J."/>
            <person name="Wooten L.L."/>
        </authorList>
    </citation>
    <scope>NUCLEOTIDE SEQUENCE [LARGE SCALE GENOMIC DNA]</scope>
    <source>
        <strain evidence="4">ATCC 33889 / DSM 1251</strain>
    </source>
</reference>
<dbReference type="HOGENOM" id="CLU_066841_0_0_7"/>